<evidence type="ECO:0000313" key="5">
    <source>
        <dbReference type="Proteomes" id="UP000444721"/>
    </source>
</evidence>
<accession>A0A6A5C5J9</accession>
<evidence type="ECO:0000256" key="2">
    <source>
        <dbReference type="SAM" id="MobiDB-lite"/>
    </source>
</evidence>
<feature type="compositionally biased region" description="Polar residues" evidence="2">
    <location>
        <begin position="350"/>
        <end position="360"/>
    </location>
</feature>
<reference evidence="4 5" key="1">
    <citation type="journal article" date="2019" name="Sci. Rep.">
        <title>Nanopore sequencing improves the draft genome of the human pathogenic amoeba Naegleria fowleri.</title>
        <authorList>
            <person name="Liechti N."/>
            <person name="Schurch N."/>
            <person name="Bruggmann R."/>
            <person name="Wittwer M."/>
        </authorList>
    </citation>
    <scope>NUCLEOTIDE SEQUENCE [LARGE SCALE GENOMIC DNA]</scope>
    <source>
        <strain evidence="4 5">ATCC 30894</strain>
    </source>
</reference>
<keyword evidence="3" id="KW-0812">Transmembrane</keyword>
<evidence type="ECO:0000256" key="1">
    <source>
        <dbReference type="SAM" id="Coils"/>
    </source>
</evidence>
<dbReference type="VEuPathDB" id="AmoebaDB:NfTy_035350"/>
<dbReference type="VEuPathDB" id="AmoebaDB:NF0110090"/>
<keyword evidence="3" id="KW-0472">Membrane</keyword>
<dbReference type="Proteomes" id="UP000444721">
    <property type="component" value="Unassembled WGS sequence"/>
</dbReference>
<protein>
    <submittedName>
        <fullName evidence="4">Uncharacterized protein</fullName>
    </submittedName>
</protein>
<feature type="region of interest" description="Disordered" evidence="2">
    <location>
        <begin position="128"/>
        <end position="154"/>
    </location>
</feature>
<feature type="compositionally biased region" description="Polar residues" evidence="2">
    <location>
        <begin position="267"/>
        <end position="281"/>
    </location>
</feature>
<feature type="transmembrane region" description="Helical" evidence="3">
    <location>
        <begin position="215"/>
        <end position="235"/>
    </location>
</feature>
<dbReference type="AlphaFoldDB" id="A0A6A5C5J9"/>
<feature type="compositionally biased region" description="Basic and acidic residues" evidence="2">
    <location>
        <begin position="340"/>
        <end position="349"/>
    </location>
</feature>
<evidence type="ECO:0000313" key="4">
    <source>
        <dbReference type="EMBL" id="KAF0980609.1"/>
    </source>
</evidence>
<dbReference type="GeneID" id="68120307"/>
<name>A0A6A5C5J9_NAEFO</name>
<evidence type="ECO:0000256" key="3">
    <source>
        <dbReference type="SAM" id="Phobius"/>
    </source>
</evidence>
<feature type="region of interest" description="Disordered" evidence="2">
    <location>
        <begin position="262"/>
        <end position="281"/>
    </location>
</feature>
<feature type="compositionally biased region" description="Polar residues" evidence="2">
    <location>
        <begin position="1"/>
        <end position="19"/>
    </location>
</feature>
<dbReference type="EMBL" id="VFQX01000017">
    <property type="protein sequence ID" value="KAF0980609.1"/>
    <property type="molecule type" value="Genomic_DNA"/>
</dbReference>
<feature type="region of interest" description="Disordered" evidence="2">
    <location>
        <begin position="1"/>
        <end position="80"/>
    </location>
</feature>
<keyword evidence="3" id="KW-1133">Transmembrane helix</keyword>
<comment type="caution">
    <text evidence="4">The sequence shown here is derived from an EMBL/GenBank/DDBJ whole genome shotgun (WGS) entry which is preliminary data.</text>
</comment>
<organism evidence="4 5">
    <name type="scientific">Naegleria fowleri</name>
    <name type="common">Brain eating amoeba</name>
    <dbReference type="NCBI Taxonomy" id="5763"/>
    <lineage>
        <taxon>Eukaryota</taxon>
        <taxon>Discoba</taxon>
        <taxon>Heterolobosea</taxon>
        <taxon>Tetramitia</taxon>
        <taxon>Eutetramitia</taxon>
        <taxon>Vahlkampfiidae</taxon>
        <taxon>Naegleria</taxon>
    </lineage>
</organism>
<feature type="coiled-coil region" evidence="1">
    <location>
        <begin position="302"/>
        <end position="336"/>
    </location>
</feature>
<keyword evidence="5" id="KW-1185">Reference proteome</keyword>
<proteinExistence type="predicted"/>
<feature type="transmembrane region" description="Helical" evidence="3">
    <location>
        <begin position="419"/>
        <end position="438"/>
    </location>
</feature>
<sequence>MYSPSTPQYLREQFSQQCHHPTDNDHPLLLLASHGNSKDEDKISFHSKPSHHSLNHHHFILNTNSPPPSRLKTPPRTATKSRLEMTPNVPFSSRIDHHQPHPPIYDNRRNTMMSAEMNLASTLTTMLLLSPPPDDDNASKPKKKNHHNNQDSFLTPVKRSLFEDFNQCMVPNCTPQTLHSSKKIQFNAPSESPLLSTMKREENQRKFSPEMMKFLFERTLIVVVAVLLFPVKMVSHLRNRMMTNRSEDVKVLEQEVVSQKETLHSFGGQNSTQESRMPDNHSLQKISSGNLETDQFHQQQRVEALELQVKTLSTQLELVLHEKQQLEEQLTTLLSSLNHSDSHRHDKQDNLSNLSETTPATVVDDEKDCKEQSRGYEIMYIEDSQPITCNTNQHKNHEDENIQMLPTPTPNYSQTHFDFVFSFFIGPILLVLFSSWMIDFA</sequence>
<gene>
    <name evidence="4" type="ORF">FDP41_013092</name>
</gene>
<feature type="compositionally biased region" description="Basic residues" evidence="2">
    <location>
        <begin position="48"/>
        <end position="59"/>
    </location>
</feature>
<dbReference type="OrthoDB" id="10674332at2759"/>
<dbReference type="VEuPathDB" id="AmoebaDB:FDP41_013092"/>
<dbReference type="RefSeq" id="XP_044565322.1">
    <property type="nucleotide sequence ID" value="XM_044703684.1"/>
</dbReference>
<keyword evidence="1" id="KW-0175">Coiled coil</keyword>
<feature type="region of interest" description="Disordered" evidence="2">
    <location>
        <begin position="338"/>
        <end position="361"/>
    </location>
</feature>